<dbReference type="Proteomes" id="UP000778797">
    <property type="component" value="Unassembled WGS sequence"/>
</dbReference>
<comment type="caution">
    <text evidence="2">The sequence shown here is derived from an EMBL/GenBank/DDBJ whole genome shotgun (WGS) entry which is preliminary data.</text>
</comment>
<dbReference type="Pfam" id="PF12412">
    <property type="entry name" value="DUF3667"/>
    <property type="match status" value="1"/>
</dbReference>
<keyword evidence="1" id="KW-1133">Transmembrane helix</keyword>
<evidence type="ECO:0000313" key="3">
    <source>
        <dbReference type="Proteomes" id="UP000778797"/>
    </source>
</evidence>
<feature type="transmembrane region" description="Helical" evidence="1">
    <location>
        <begin position="128"/>
        <end position="148"/>
    </location>
</feature>
<protein>
    <submittedName>
        <fullName evidence="2">DUF3667 domain-containing protein</fullName>
    </submittedName>
</protein>
<gene>
    <name evidence="2" type="ORF">J1C55_07575</name>
</gene>
<dbReference type="EMBL" id="JAFMPT010000008">
    <property type="protein sequence ID" value="MCC1484441.1"/>
    <property type="molecule type" value="Genomic_DNA"/>
</dbReference>
<feature type="transmembrane region" description="Helical" evidence="1">
    <location>
        <begin position="223"/>
        <end position="247"/>
    </location>
</feature>
<feature type="transmembrane region" description="Helical" evidence="1">
    <location>
        <begin position="160"/>
        <end position="186"/>
    </location>
</feature>
<proteinExistence type="predicted"/>
<reference evidence="2" key="2">
    <citation type="submission" date="2021-10" db="EMBL/GenBank/DDBJ databases">
        <title>Genome of Winogradskyella sp. E313.</title>
        <authorList>
            <person name="Zhou Y."/>
        </authorList>
    </citation>
    <scope>NUCLEOTIDE SEQUENCE</scope>
    <source>
        <strain evidence="2">E313</strain>
    </source>
</reference>
<keyword evidence="1" id="KW-0472">Membrane</keyword>
<organism evidence="2 3">
    <name type="scientific">Winogradskyella immobilis</name>
    <dbReference type="NCBI Taxonomy" id="2816852"/>
    <lineage>
        <taxon>Bacteria</taxon>
        <taxon>Pseudomonadati</taxon>
        <taxon>Bacteroidota</taxon>
        <taxon>Flavobacteriia</taxon>
        <taxon>Flavobacteriales</taxon>
        <taxon>Flavobacteriaceae</taxon>
        <taxon>Winogradskyella</taxon>
    </lineage>
</organism>
<dbReference type="RefSeq" id="WP_227476889.1">
    <property type="nucleotide sequence ID" value="NZ_JAFMPT010000008.1"/>
</dbReference>
<evidence type="ECO:0000313" key="2">
    <source>
        <dbReference type="EMBL" id="MCC1484441.1"/>
    </source>
</evidence>
<evidence type="ECO:0000256" key="1">
    <source>
        <dbReference type="SAM" id="Phobius"/>
    </source>
</evidence>
<name>A0ABS8EML2_9FLAO</name>
<keyword evidence="1" id="KW-0812">Transmembrane</keyword>
<feature type="transmembrane region" description="Helical" evidence="1">
    <location>
        <begin position="75"/>
        <end position="96"/>
    </location>
</feature>
<keyword evidence="3" id="KW-1185">Reference proteome</keyword>
<feature type="transmembrane region" description="Helical" evidence="1">
    <location>
        <begin position="192"/>
        <end position="211"/>
    </location>
</feature>
<sequence>MNCKNCNQKLEEHNSYCSACGGRIIRNRLTFGNLFSHLSETFFNYDNKLLRTFIDLFKKPEVVIGGYINGVRKRYVNPISFFGLTLTVIGLEWLILQKFFPNLINMSSISLNGDETFLEDFIDLFQKYSSIIMMLFVPIYAIISRIVFFDNKKYNYTEHIAAFTYMLAVISLIGAVLNIICVSLGYDIGAVTYINSFIQVLYISYCFKRLYKLNIAEIIGRTFLSFVVYMVLYIIIAIIVLVLIYFIEGKEAIINMFKSLAP</sequence>
<accession>A0ABS8EML2</accession>
<reference evidence="2" key="1">
    <citation type="submission" date="2021-03" db="EMBL/GenBank/DDBJ databases">
        <authorList>
            <person name="Ping X."/>
        </authorList>
    </citation>
    <scope>NUCLEOTIDE SEQUENCE</scope>
    <source>
        <strain evidence="2">E313</strain>
    </source>
</reference>
<dbReference type="InterPro" id="IPR022134">
    <property type="entry name" value="DUF3667"/>
</dbReference>